<comment type="caution">
    <text evidence="1">The sequence shown here is derived from an EMBL/GenBank/DDBJ whole genome shotgun (WGS) entry which is preliminary data.</text>
</comment>
<evidence type="ECO:0008006" key="3">
    <source>
        <dbReference type="Google" id="ProtNLM"/>
    </source>
</evidence>
<dbReference type="Proteomes" id="UP000796880">
    <property type="component" value="Unassembled WGS sequence"/>
</dbReference>
<sequence length="121" mass="13904">MDYFFESWFSLVHQLQPRAVIFSDVGPDNRWIGDESSVDGSTCWSLFNRSAAKIGDTDLYKYDVSIRLDWFWHASEIPKSARTLLDLYNKSFSRNCLLLLNVPSNSSGLISAEDIQVLQEF</sequence>
<evidence type="ECO:0000313" key="1">
    <source>
        <dbReference type="EMBL" id="KAF3447993.1"/>
    </source>
</evidence>
<accession>A0A8K0H9E2</accession>
<dbReference type="PANTHER" id="PTHR10030">
    <property type="entry name" value="ALPHA-L-FUCOSIDASE"/>
    <property type="match status" value="1"/>
</dbReference>
<name>A0A8K0H9E2_9ROSA</name>
<protein>
    <recommendedName>
        <fullName evidence="3">Alpha-L-fucosidase</fullName>
    </recommendedName>
</protein>
<dbReference type="GO" id="GO:0004560">
    <property type="term" value="F:alpha-L-fucosidase activity"/>
    <property type="evidence" value="ECO:0007669"/>
    <property type="project" value="UniProtKB-EC"/>
</dbReference>
<dbReference type="GO" id="GO:0006004">
    <property type="term" value="P:fucose metabolic process"/>
    <property type="evidence" value="ECO:0007669"/>
    <property type="project" value="TreeGrafter"/>
</dbReference>
<dbReference type="OrthoDB" id="1723485at2759"/>
<dbReference type="GO" id="GO:0016139">
    <property type="term" value="P:glycoside catabolic process"/>
    <property type="evidence" value="ECO:0007669"/>
    <property type="project" value="TreeGrafter"/>
</dbReference>
<dbReference type="PANTHER" id="PTHR10030:SF27">
    <property type="entry name" value="ALPHA-L-FUCOSIDASE 1"/>
    <property type="match status" value="1"/>
</dbReference>
<gene>
    <name evidence="1" type="ORF">FNV43_RR08701</name>
</gene>
<evidence type="ECO:0000313" key="2">
    <source>
        <dbReference type="Proteomes" id="UP000796880"/>
    </source>
</evidence>
<reference evidence="1" key="1">
    <citation type="submission" date="2020-03" db="EMBL/GenBank/DDBJ databases">
        <title>A high-quality chromosome-level genome assembly of a woody plant with both climbing and erect habits, Rhamnella rubrinervis.</title>
        <authorList>
            <person name="Lu Z."/>
            <person name="Yang Y."/>
            <person name="Zhu X."/>
            <person name="Sun Y."/>
        </authorList>
    </citation>
    <scope>NUCLEOTIDE SEQUENCE</scope>
    <source>
        <strain evidence="1">BYM</strain>
        <tissue evidence="1">Leaf</tissue>
    </source>
</reference>
<dbReference type="InterPro" id="IPR017853">
    <property type="entry name" value="GH"/>
</dbReference>
<dbReference type="SUPFAM" id="SSF51445">
    <property type="entry name" value="(Trans)glycosidases"/>
    <property type="match status" value="1"/>
</dbReference>
<dbReference type="GO" id="GO:0005764">
    <property type="term" value="C:lysosome"/>
    <property type="evidence" value="ECO:0007669"/>
    <property type="project" value="TreeGrafter"/>
</dbReference>
<proteinExistence type="predicted"/>
<organism evidence="1 2">
    <name type="scientific">Rhamnella rubrinervis</name>
    <dbReference type="NCBI Taxonomy" id="2594499"/>
    <lineage>
        <taxon>Eukaryota</taxon>
        <taxon>Viridiplantae</taxon>
        <taxon>Streptophyta</taxon>
        <taxon>Embryophyta</taxon>
        <taxon>Tracheophyta</taxon>
        <taxon>Spermatophyta</taxon>
        <taxon>Magnoliopsida</taxon>
        <taxon>eudicotyledons</taxon>
        <taxon>Gunneridae</taxon>
        <taxon>Pentapetalae</taxon>
        <taxon>rosids</taxon>
        <taxon>fabids</taxon>
        <taxon>Rosales</taxon>
        <taxon>Rhamnaceae</taxon>
        <taxon>rhamnoid group</taxon>
        <taxon>Rhamneae</taxon>
        <taxon>Rhamnella</taxon>
    </lineage>
</organism>
<dbReference type="InterPro" id="IPR000933">
    <property type="entry name" value="Glyco_hydro_29"/>
</dbReference>
<keyword evidence="2" id="KW-1185">Reference proteome</keyword>
<dbReference type="EMBL" id="VOIH02000004">
    <property type="protein sequence ID" value="KAF3447993.1"/>
    <property type="molecule type" value="Genomic_DNA"/>
</dbReference>
<dbReference type="Gene3D" id="3.20.20.80">
    <property type="entry name" value="Glycosidases"/>
    <property type="match status" value="1"/>
</dbReference>
<dbReference type="AlphaFoldDB" id="A0A8K0H9E2"/>